<gene>
    <name evidence="5" type="ORF">J2Z56_000730</name>
    <name evidence="6" type="ORF">J2Z57_000023</name>
</gene>
<keyword evidence="1 2" id="KW-0472">Membrane</keyword>
<dbReference type="InterPro" id="IPR012910">
    <property type="entry name" value="Plug_dom"/>
</dbReference>
<dbReference type="EMBL" id="JAUSUU010000001">
    <property type="protein sequence ID" value="MDQ0333601.1"/>
    <property type="molecule type" value="Genomic_DNA"/>
</dbReference>
<evidence type="ECO:0000256" key="2">
    <source>
        <dbReference type="SAM" id="Phobius"/>
    </source>
</evidence>
<reference evidence="5" key="1">
    <citation type="submission" date="2021-03" db="EMBL/GenBank/DDBJ databases">
        <title>Genomic Encyclopedia of Type Strains, Phase IV (KMG-IV): sequencing the most valuable type-strain genomes for metagenomic binning, comparative biology and taxonomic classification.</title>
        <authorList>
            <person name="Goeker M."/>
        </authorList>
    </citation>
    <scope>NUCLEOTIDE SEQUENCE</scope>
    <source>
        <strain evidence="5">DSM 15523</strain>
        <strain evidence="6 8">DSM 16476</strain>
    </source>
</reference>
<name>A0A9X0YI39_9FLAO</name>
<keyword evidence="8" id="KW-1185">Reference proteome</keyword>
<dbReference type="InterPro" id="IPR052173">
    <property type="entry name" value="Beta-lactam_resp_regulator"/>
</dbReference>
<dbReference type="RefSeq" id="WP_057781724.1">
    <property type="nucleotide sequence ID" value="NZ_JAGGJQ010000002.1"/>
</dbReference>
<accession>A0A9X0YI39</accession>
<dbReference type="EMBL" id="JAGGJQ010000002">
    <property type="protein sequence ID" value="MBP1838824.1"/>
    <property type="molecule type" value="Genomic_DNA"/>
</dbReference>
<dbReference type="InterPro" id="IPR008756">
    <property type="entry name" value="Peptidase_M56"/>
</dbReference>
<dbReference type="Pfam" id="PF05569">
    <property type="entry name" value="Peptidase_M56"/>
    <property type="match status" value="1"/>
</dbReference>
<keyword evidence="2" id="KW-1133">Transmembrane helix</keyword>
<dbReference type="PANTHER" id="PTHR34978:SF3">
    <property type="entry name" value="SLR0241 PROTEIN"/>
    <property type="match status" value="1"/>
</dbReference>
<protein>
    <recommendedName>
        <fullName evidence="9">Peptidase M56 domain-containing protein</fullName>
    </recommendedName>
</protein>
<comment type="subcellular location">
    <subcellularLocation>
        <location evidence="1">Cell outer membrane</location>
        <topology evidence="1">Multi-pass membrane protein</topology>
    </subcellularLocation>
</comment>
<feature type="domain" description="Peptidase M56" evidence="3">
    <location>
        <begin position="140"/>
        <end position="247"/>
    </location>
</feature>
<evidence type="ECO:0000313" key="6">
    <source>
        <dbReference type="EMBL" id="MDQ0333601.1"/>
    </source>
</evidence>
<dbReference type="PROSITE" id="PS52016">
    <property type="entry name" value="TONB_DEPENDENT_REC_3"/>
    <property type="match status" value="1"/>
</dbReference>
<keyword evidence="1" id="KW-0998">Cell outer membrane</keyword>
<evidence type="ECO:0000313" key="7">
    <source>
        <dbReference type="Proteomes" id="UP001138672"/>
    </source>
</evidence>
<sequence length="615" mass="69516">MDYFLKASAVITIFYVVYMFWLQKETFFNSNRWFLLAGLMVSAILPLIIIPIYIDRAPITYQFTTTSTVNVSTAQTSFSWLELGTILYSLGVLFFLIKFIIELFSLKIFISKLNINKQHGYSMAVTTNEISPFSFFKYIVYNPNHFTETELTHIINHEKIHASQFHSIDILVSKLATVFFWCNPIIWLYKKALIQNLEFLADQSAMQHAPTSKVYQKLLLKTTVPIQQLALTTNFYNSLIKKRILMLNTSKSKTIHTFKYAVIIPALVLFMMSFNTKTVYNTIQSESSLQATNESELVTIISKDNTDEYLESLVESFKSKDVILKIKNVKRNAANEIISITIDAKSKNSEITYKKDSDSPISAIKITLNIDEKTLGISAEKTNSDIVFTASKNASKVDTNNKDAFIVQTSDGSSITLKKLNEDLSDSNVMYISEDGKRTHVTTRSTRTVVEETQETYETNSPDEQDKNTTVVQENSTATVTSNNAKSILYFLDDKKITPEEMKAIDPETIAEVNVLKDQLTIDKYGDDAKDGVIKIILKKDSDNIETSTQSKNTETNKPTNFLIFIDGVDKTGTPLNDINPDTIESMNVLRGNAATEKYGDKAKEGVIELTLKKD</sequence>
<evidence type="ECO:0000313" key="5">
    <source>
        <dbReference type="EMBL" id="MBP1838824.1"/>
    </source>
</evidence>
<dbReference type="SUPFAM" id="SSF56935">
    <property type="entry name" value="Porins"/>
    <property type="match status" value="1"/>
</dbReference>
<evidence type="ECO:0000259" key="4">
    <source>
        <dbReference type="Pfam" id="PF07715"/>
    </source>
</evidence>
<evidence type="ECO:0000259" key="3">
    <source>
        <dbReference type="Pfam" id="PF05569"/>
    </source>
</evidence>
<feature type="transmembrane region" description="Helical" evidence="2">
    <location>
        <begin position="86"/>
        <end position="110"/>
    </location>
</feature>
<keyword evidence="1" id="KW-0813">Transport</keyword>
<evidence type="ECO:0008006" key="9">
    <source>
        <dbReference type="Google" id="ProtNLM"/>
    </source>
</evidence>
<dbReference type="InterPro" id="IPR039426">
    <property type="entry name" value="TonB-dep_rcpt-like"/>
</dbReference>
<dbReference type="CDD" id="cd07341">
    <property type="entry name" value="M56_BlaR1_MecR1_like"/>
    <property type="match status" value="1"/>
</dbReference>
<dbReference type="Gene3D" id="2.170.130.10">
    <property type="entry name" value="TonB-dependent receptor, plug domain"/>
    <property type="match status" value="2"/>
</dbReference>
<comment type="caution">
    <text evidence="5">The sequence shown here is derived from an EMBL/GenBank/DDBJ whole genome shotgun (WGS) entry which is preliminary data.</text>
</comment>
<evidence type="ECO:0000313" key="8">
    <source>
        <dbReference type="Proteomes" id="UP001231587"/>
    </source>
</evidence>
<dbReference type="GO" id="GO:0009279">
    <property type="term" value="C:cell outer membrane"/>
    <property type="evidence" value="ECO:0007669"/>
    <property type="project" value="UniProtKB-SubCell"/>
</dbReference>
<dbReference type="Proteomes" id="UP001231587">
    <property type="component" value="Unassembled WGS sequence"/>
</dbReference>
<dbReference type="InterPro" id="IPR037066">
    <property type="entry name" value="Plug_dom_sf"/>
</dbReference>
<evidence type="ECO:0000256" key="1">
    <source>
        <dbReference type="PROSITE-ProRule" id="PRU01360"/>
    </source>
</evidence>
<dbReference type="Pfam" id="PF07715">
    <property type="entry name" value="Plug"/>
    <property type="match status" value="1"/>
</dbReference>
<proteinExistence type="inferred from homology"/>
<comment type="similarity">
    <text evidence="1">Belongs to the TonB-dependent receptor family.</text>
</comment>
<feature type="domain" description="TonB-dependent receptor plug" evidence="4">
    <location>
        <begin position="560"/>
        <end position="607"/>
    </location>
</feature>
<feature type="transmembrane region" description="Helical" evidence="2">
    <location>
        <begin position="6"/>
        <end position="22"/>
    </location>
</feature>
<dbReference type="PANTHER" id="PTHR34978">
    <property type="entry name" value="POSSIBLE SENSOR-TRANSDUCER PROTEIN BLAR"/>
    <property type="match status" value="1"/>
</dbReference>
<dbReference type="Proteomes" id="UP001138672">
    <property type="component" value="Unassembled WGS sequence"/>
</dbReference>
<keyword evidence="1" id="KW-1134">Transmembrane beta strand</keyword>
<dbReference type="OrthoDB" id="1522859at2"/>
<dbReference type="AlphaFoldDB" id="A0A9X0YI39"/>
<feature type="transmembrane region" description="Helical" evidence="2">
    <location>
        <begin position="34"/>
        <end position="54"/>
    </location>
</feature>
<organism evidence="5 7">
    <name type="scientific">Formosa algae</name>
    <dbReference type="NCBI Taxonomy" id="225843"/>
    <lineage>
        <taxon>Bacteria</taxon>
        <taxon>Pseudomonadati</taxon>
        <taxon>Bacteroidota</taxon>
        <taxon>Flavobacteriia</taxon>
        <taxon>Flavobacteriales</taxon>
        <taxon>Flavobacteriaceae</taxon>
        <taxon>Formosa</taxon>
    </lineage>
</organism>
<keyword evidence="1 2" id="KW-0812">Transmembrane</keyword>